<dbReference type="RefSeq" id="WP_132841125.1">
    <property type="nucleotide sequence ID" value="NZ_JBDJLH010000003.1"/>
</dbReference>
<feature type="transmembrane region" description="Helical" evidence="2">
    <location>
        <begin position="68"/>
        <end position="88"/>
    </location>
</feature>
<keyword evidence="2" id="KW-1133">Transmembrane helix</keyword>
<dbReference type="NCBIfam" id="TIGR01300">
    <property type="entry name" value="CPA3_mnhG_phaG"/>
    <property type="match status" value="1"/>
</dbReference>
<dbReference type="PANTHER" id="PTHR34703">
    <property type="entry name" value="ANTIPORTER SUBUNIT MNHG2-RELATED"/>
    <property type="match status" value="1"/>
</dbReference>
<feature type="region of interest" description="Disordered" evidence="1">
    <location>
        <begin position="110"/>
        <end position="130"/>
    </location>
</feature>
<protein>
    <submittedName>
        <fullName evidence="3">Monovalent cation/H(+) antiporter subunit G</fullName>
    </submittedName>
</protein>
<name>A0ABV0BR54_9SPHI</name>
<evidence type="ECO:0000256" key="1">
    <source>
        <dbReference type="SAM" id="MobiDB-lite"/>
    </source>
</evidence>
<comment type="caution">
    <text evidence="3">The sequence shown here is derived from an EMBL/GenBank/DDBJ whole genome shotgun (WGS) entry which is preliminary data.</text>
</comment>
<dbReference type="PANTHER" id="PTHR34703:SF1">
    <property type="entry name" value="ANTIPORTER SUBUNIT MNHG2-RELATED"/>
    <property type="match status" value="1"/>
</dbReference>
<proteinExistence type="predicted"/>
<sequence length="130" mass="13932">MTDIIIAVLSTIGALAILFASIGILRMPDFYLRLSVTVKAATLGVGLLLLCAAIVFPDVSVTTKTIAIAFFLVLTAPVAAHMIGRVAYITGIKLWKGTITDELEGMYDEETHELKSNPDDSSSTDDTTKK</sequence>
<evidence type="ECO:0000313" key="4">
    <source>
        <dbReference type="Proteomes" id="UP001409291"/>
    </source>
</evidence>
<evidence type="ECO:0000256" key="2">
    <source>
        <dbReference type="SAM" id="Phobius"/>
    </source>
</evidence>
<gene>
    <name evidence="3" type="primary">mnhG</name>
    <name evidence="3" type="ORF">ABE541_06785</name>
</gene>
<feature type="transmembrane region" description="Helical" evidence="2">
    <location>
        <begin position="37"/>
        <end position="56"/>
    </location>
</feature>
<keyword evidence="4" id="KW-1185">Reference proteome</keyword>
<accession>A0ABV0BR54</accession>
<feature type="transmembrane region" description="Helical" evidence="2">
    <location>
        <begin position="6"/>
        <end position="25"/>
    </location>
</feature>
<dbReference type="InterPro" id="IPR005133">
    <property type="entry name" value="PhaG_MnhG_YufB"/>
</dbReference>
<dbReference type="Pfam" id="PF03334">
    <property type="entry name" value="PhaG_MnhG_YufB"/>
    <property type="match status" value="1"/>
</dbReference>
<keyword evidence="2" id="KW-0812">Transmembrane</keyword>
<organism evidence="3 4">
    <name type="scientific">Sphingobacterium kitahiroshimense</name>
    <dbReference type="NCBI Taxonomy" id="470446"/>
    <lineage>
        <taxon>Bacteria</taxon>
        <taxon>Pseudomonadati</taxon>
        <taxon>Bacteroidota</taxon>
        <taxon>Sphingobacteriia</taxon>
        <taxon>Sphingobacteriales</taxon>
        <taxon>Sphingobacteriaceae</taxon>
        <taxon>Sphingobacterium</taxon>
    </lineage>
</organism>
<feature type="compositionally biased region" description="Low complexity" evidence="1">
    <location>
        <begin position="119"/>
        <end position="130"/>
    </location>
</feature>
<dbReference type="Proteomes" id="UP001409291">
    <property type="component" value="Unassembled WGS sequence"/>
</dbReference>
<keyword evidence="2" id="KW-0472">Membrane</keyword>
<dbReference type="EMBL" id="JBDJNQ010000002">
    <property type="protein sequence ID" value="MEN5376960.1"/>
    <property type="molecule type" value="Genomic_DNA"/>
</dbReference>
<dbReference type="NCBIfam" id="NF009314">
    <property type="entry name" value="PRK12674.1-2"/>
    <property type="match status" value="1"/>
</dbReference>
<reference evidence="3 4" key="1">
    <citation type="submission" date="2024-04" db="EMBL/GenBank/DDBJ databases">
        <title>WGS of bacteria from Torrens River.</title>
        <authorList>
            <person name="Wyrsch E.R."/>
            <person name="Drigo B."/>
        </authorList>
    </citation>
    <scope>NUCLEOTIDE SEQUENCE [LARGE SCALE GENOMIC DNA]</scope>
    <source>
        <strain evidence="3 4">TWI391</strain>
    </source>
</reference>
<evidence type="ECO:0000313" key="3">
    <source>
        <dbReference type="EMBL" id="MEN5376960.1"/>
    </source>
</evidence>